<organism evidence="1 2">
    <name type="scientific">Paenibacillus baekrokdamisoli</name>
    <dbReference type="NCBI Taxonomy" id="1712516"/>
    <lineage>
        <taxon>Bacteria</taxon>
        <taxon>Bacillati</taxon>
        <taxon>Bacillota</taxon>
        <taxon>Bacilli</taxon>
        <taxon>Bacillales</taxon>
        <taxon>Paenibacillaceae</taxon>
        <taxon>Paenibacillus</taxon>
    </lineage>
</organism>
<evidence type="ECO:0000313" key="1">
    <source>
        <dbReference type="EMBL" id="BBH19908.1"/>
    </source>
</evidence>
<dbReference type="Pfam" id="PF00583">
    <property type="entry name" value="Acetyltransf_1"/>
    <property type="match status" value="1"/>
</dbReference>
<dbReference type="CDD" id="cd04301">
    <property type="entry name" value="NAT_SF"/>
    <property type="match status" value="1"/>
</dbReference>
<keyword evidence="1" id="KW-0808">Transferase</keyword>
<reference evidence="1 2" key="1">
    <citation type="submission" date="2018-11" db="EMBL/GenBank/DDBJ databases">
        <title>Complete genome sequence of Paenibacillus baekrokdamisoli strain KCTC 33723.</title>
        <authorList>
            <person name="Kang S.W."/>
            <person name="Lee K.C."/>
            <person name="Kim K.K."/>
            <person name="Kim J.S."/>
            <person name="Kim D.S."/>
            <person name="Ko S.H."/>
            <person name="Yang S.H."/>
            <person name="Lee J.S."/>
        </authorList>
    </citation>
    <scope>NUCLEOTIDE SEQUENCE [LARGE SCALE GENOMIC DNA]</scope>
    <source>
        <strain evidence="1 2">KCTC 33723</strain>
    </source>
</reference>
<evidence type="ECO:0000313" key="2">
    <source>
        <dbReference type="Proteomes" id="UP000275368"/>
    </source>
</evidence>
<dbReference type="KEGG" id="pbk:Back11_12530"/>
<keyword evidence="2" id="KW-1185">Reference proteome</keyword>
<dbReference type="Gene3D" id="3.40.630.30">
    <property type="match status" value="1"/>
</dbReference>
<dbReference type="InterPro" id="IPR016181">
    <property type="entry name" value="Acyl_CoA_acyltransferase"/>
</dbReference>
<name>A0A3G9J7Z3_9BACL</name>
<gene>
    <name evidence="1" type="primary">ykwB</name>
    <name evidence="1" type="ORF">Back11_12530</name>
</gene>
<proteinExistence type="predicted"/>
<dbReference type="Proteomes" id="UP000275368">
    <property type="component" value="Chromosome"/>
</dbReference>
<dbReference type="SUPFAM" id="SSF55729">
    <property type="entry name" value="Acyl-CoA N-acyltransferases (Nat)"/>
    <property type="match status" value="1"/>
</dbReference>
<dbReference type="PROSITE" id="PS51186">
    <property type="entry name" value="GNAT"/>
    <property type="match status" value="1"/>
</dbReference>
<dbReference type="AlphaFoldDB" id="A0A3G9J7Z3"/>
<dbReference type="RefSeq" id="WP_125654592.1">
    <property type="nucleotide sequence ID" value="NZ_AP019308.1"/>
</dbReference>
<protein>
    <submittedName>
        <fullName evidence="1">Putative N-acetyltransferase YkwB</fullName>
    </submittedName>
</protein>
<dbReference type="InterPro" id="IPR000182">
    <property type="entry name" value="GNAT_dom"/>
</dbReference>
<dbReference type="OrthoDB" id="9811121at2"/>
<dbReference type="EMBL" id="AP019308">
    <property type="protein sequence ID" value="BBH19908.1"/>
    <property type="molecule type" value="Genomic_DNA"/>
</dbReference>
<accession>A0A3G9J7Z3</accession>
<dbReference type="GO" id="GO:0016747">
    <property type="term" value="F:acyltransferase activity, transferring groups other than amino-acyl groups"/>
    <property type="evidence" value="ECO:0007669"/>
    <property type="project" value="InterPro"/>
</dbReference>
<sequence>MRKEMIVYVSGKPQRVIIRNYIFTDMEAMIAIQRESFPPPYPSELWWNVEQLKEHISRFPEGALCAEIDGQLVGSMTALLTSDSVTESHSSWEIATDKGYIRNHDPAGLSLYVVDLCVIPAFRSAGIGKWLIQSMYEVVVHLNLKRLISGGRMPGYHRYANQATAQQYLDRVVAGEWKDPVITFLLRCGRMPIGVIANYLEDEHSCNYAALMEWSNPFWNNNMQPKGS</sequence>